<dbReference type="InterPro" id="IPR031728">
    <property type="entry name" value="GlcAase_C"/>
</dbReference>
<feature type="signal peptide" evidence="1">
    <location>
        <begin position="1"/>
        <end position="19"/>
    </location>
</feature>
<dbReference type="OrthoDB" id="2796951at2759"/>
<dbReference type="Proteomes" id="UP000076722">
    <property type="component" value="Unassembled WGS sequence"/>
</dbReference>
<organism evidence="3 4">
    <name type="scientific">Sistotremastrum niveocremeum HHB9708</name>
    <dbReference type="NCBI Taxonomy" id="1314777"/>
    <lineage>
        <taxon>Eukaryota</taxon>
        <taxon>Fungi</taxon>
        <taxon>Dikarya</taxon>
        <taxon>Basidiomycota</taxon>
        <taxon>Agaricomycotina</taxon>
        <taxon>Agaricomycetes</taxon>
        <taxon>Sistotremastrales</taxon>
        <taxon>Sistotremastraceae</taxon>
        <taxon>Sertulicium</taxon>
        <taxon>Sertulicium niveocremeum</taxon>
    </lineage>
</organism>
<dbReference type="PANTHER" id="PTHR36183:SF2">
    <property type="entry name" value="BETA-GLUCURONIDASE C-TERMINAL DOMAIN-CONTAINING PROTEIN"/>
    <property type="match status" value="1"/>
</dbReference>
<proteinExistence type="predicted"/>
<name>A0A164MNW3_9AGAM</name>
<sequence>MSLLSRFYYFVSLLSVVSCSVTVYTNLNPFLTGTANPAFQTAICIGAVPCDGNVLNPIPNPSLNGGQFAIQLYSGGMTGMSIPVSGSFLGFSIELSVSNAVLGNNGNTLNPIFLNLMANMQARAGKTLVRVGGNSQESATVVPSGLPNNTAIEKPQVGTDRTFTPVLLISPNLIYAMGNISTLVNVEWFIGLPFNDTSNPRTTLAEIAQSVLGKNLIGMQLGNEPDLYTTNQLRNSSYTVQDYTVEWGQVLQDYQQDSKVPNTDIFVAPSICCGLSGNGWMPEQVWDTGFLTQYGNNLAYIAVEHYPTNNCNDTGPLDPEQQMPQFFLNHSAVIELSQPYANTSQIAAQMNKPFIMFETNTASCGGFSGLSDSFVSALWTIDYALNMASFNFSNALLHVGGQSDYYNPFTPPTTNQTSYRQWSIGPTYYAALVVAEALGPTGDAQVLDLGLNNRNDLTPGYVIYEQGNPTRVVLINSLTDPSGASNYTALISVGGNNTGQPGATPATVTVKYLLAPSATDKWNITWGGQTFGGPFASDGRLTGDLQTYTVTCDQTNNVCPITVPAPAVAVVFLTPESFANSQGSATVTFETTIATAVHNKHGYRQSDGPRKVKRPRRTIFPRIRINESR</sequence>
<dbReference type="PROSITE" id="PS51257">
    <property type="entry name" value="PROKAR_LIPOPROTEIN"/>
    <property type="match status" value="1"/>
</dbReference>
<reference evidence="3 4" key="1">
    <citation type="journal article" date="2016" name="Mol. Biol. Evol.">
        <title>Comparative Genomics of Early-Diverging Mushroom-Forming Fungi Provides Insights into the Origins of Lignocellulose Decay Capabilities.</title>
        <authorList>
            <person name="Nagy L.G."/>
            <person name="Riley R."/>
            <person name="Tritt A."/>
            <person name="Adam C."/>
            <person name="Daum C."/>
            <person name="Floudas D."/>
            <person name="Sun H."/>
            <person name="Yadav J.S."/>
            <person name="Pangilinan J."/>
            <person name="Larsson K.H."/>
            <person name="Matsuura K."/>
            <person name="Barry K."/>
            <person name="Labutti K."/>
            <person name="Kuo R."/>
            <person name="Ohm R.A."/>
            <person name="Bhattacharya S.S."/>
            <person name="Shirouzu T."/>
            <person name="Yoshinaga Y."/>
            <person name="Martin F.M."/>
            <person name="Grigoriev I.V."/>
            <person name="Hibbett D.S."/>
        </authorList>
    </citation>
    <scope>NUCLEOTIDE SEQUENCE [LARGE SCALE GENOMIC DNA]</scope>
    <source>
        <strain evidence="3 4">HHB9708</strain>
    </source>
</reference>
<evidence type="ECO:0000313" key="4">
    <source>
        <dbReference type="Proteomes" id="UP000076722"/>
    </source>
</evidence>
<dbReference type="Gene3D" id="3.20.20.80">
    <property type="entry name" value="Glycosidases"/>
    <property type="match status" value="1"/>
</dbReference>
<keyword evidence="1" id="KW-0732">Signal</keyword>
<evidence type="ECO:0000256" key="1">
    <source>
        <dbReference type="SAM" id="SignalP"/>
    </source>
</evidence>
<evidence type="ECO:0000259" key="2">
    <source>
        <dbReference type="Pfam" id="PF16862"/>
    </source>
</evidence>
<gene>
    <name evidence="3" type="ORF">SISNIDRAFT_461414</name>
</gene>
<keyword evidence="4" id="KW-1185">Reference proteome</keyword>
<feature type="chain" id="PRO_5007851854" description="Beta-glucuronidase C-terminal domain-containing protein" evidence="1">
    <location>
        <begin position="20"/>
        <end position="629"/>
    </location>
</feature>
<dbReference type="EMBL" id="KV419464">
    <property type="protein sequence ID" value="KZS86887.1"/>
    <property type="molecule type" value="Genomic_DNA"/>
</dbReference>
<dbReference type="AlphaFoldDB" id="A0A164MNW3"/>
<evidence type="ECO:0000313" key="3">
    <source>
        <dbReference type="EMBL" id="KZS86887.1"/>
    </source>
</evidence>
<accession>A0A164MNW3</accession>
<dbReference type="PANTHER" id="PTHR36183">
    <property type="entry name" value="BETA-GLUCURONIDASE"/>
    <property type="match status" value="1"/>
</dbReference>
<dbReference type="Pfam" id="PF16862">
    <property type="entry name" value="Glyco_hydro_79C"/>
    <property type="match status" value="1"/>
</dbReference>
<dbReference type="STRING" id="1314777.A0A164MNW3"/>
<dbReference type="InterPro" id="IPR052974">
    <property type="entry name" value="GH79_Enzymes"/>
</dbReference>
<dbReference type="InterPro" id="IPR017853">
    <property type="entry name" value="GH"/>
</dbReference>
<protein>
    <recommendedName>
        <fullName evidence="2">Beta-glucuronidase C-terminal domain-containing protein</fullName>
    </recommendedName>
</protein>
<feature type="domain" description="Beta-glucuronidase C-terminal" evidence="2">
    <location>
        <begin position="460"/>
        <end position="570"/>
    </location>
</feature>
<dbReference type="SUPFAM" id="SSF51445">
    <property type="entry name" value="(Trans)glycosidases"/>
    <property type="match status" value="1"/>
</dbReference>